<accession>A0ABV8TW53</accession>
<evidence type="ECO:0000313" key="3">
    <source>
        <dbReference type="EMBL" id="MFC4335011.1"/>
    </source>
</evidence>
<proteinExistence type="predicted"/>
<sequence>MSNPSGPNDDPGSQNPRDDGSLPPVDPGAYQYNPTSPYPQPGNPDSVPPSGPPAMGPPSGPPGMGPPAGPPMMGPPPMAPYGYPAPPYPQNGLGWAGLTCGIVGLCLVWWAPFLAFVSWVLAILAIVFGSIGLSKAGNGLATNKGAAITGLVTGILTFLAPCFIVWIVADAAIGGIFGR</sequence>
<feature type="transmembrane region" description="Helical" evidence="2">
    <location>
        <begin position="92"/>
        <end position="110"/>
    </location>
</feature>
<keyword evidence="4" id="KW-1185">Reference proteome</keyword>
<name>A0ABV8TW53_9ACTN</name>
<keyword evidence="2" id="KW-0472">Membrane</keyword>
<organism evidence="3 4">
    <name type="scientific">Salininema proteolyticum</name>
    <dbReference type="NCBI Taxonomy" id="1607685"/>
    <lineage>
        <taxon>Bacteria</taxon>
        <taxon>Bacillati</taxon>
        <taxon>Actinomycetota</taxon>
        <taxon>Actinomycetes</taxon>
        <taxon>Glycomycetales</taxon>
        <taxon>Glycomycetaceae</taxon>
        <taxon>Salininema</taxon>
    </lineage>
</organism>
<dbReference type="RefSeq" id="WP_380619266.1">
    <property type="nucleotide sequence ID" value="NZ_JBHSDK010000010.1"/>
</dbReference>
<keyword evidence="2" id="KW-1133">Transmembrane helix</keyword>
<evidence type="ECO:0000256" key="2">
    <source>
        <dbReference type="SAM" id="Phobius"/>
    </source>
</evidence>
<feature type="transmembrane region" description="Helical" evidence="2">
    <location>
        <begin position="116"/>
        <end position="134"/>
    </location>
</feature>
<evidence type="ECO:0000313" key="4">
    <source>
        <dbReference type="Proteomes" id="UP001595823"/>
    </source>
</evidence>
<comment type="caution">
    <text evidence="3">The sequence shown here is derived from an EMBL/GenBank/DDBJ whole genome shotgun (WGS) entry which is preliminary data.</text>
</comment>
<dbReference type="EMBL" id="JBHSDK010000010">
    <property type="protein sequence ID" value="MFC4335011.1"/>
    <property type="molecule type" value="Genomic_DNA"/>
</dbReference>
<keyword evidence="2" id="KW-0812">Transmembrane</keyword>
<protein>
    <submittedName>
        <fullName evidence="3">DUF4190 domain-containing protein</fullName>
    </submittedName>
</protein>
<evidence type="ECO:0000256" key="1">
    <source>
        <dbReference type="SAM" id="MobiDB-lite"/>
    </source>
</evidence>
<gene>
    <name evidence="3" type="ORF">ACFPET_07355</name>
</gene>
<reference evidence="4" key="1">
    <citation type="journal article" date="2019" name="Int. J. Syst. Evol. Microbiol.">
        <title>The Global Catalogue of Microorganisms (GCM) 10K type strain sequencing project: providing services to taxonomists for standard genome sequencing and annotation.</title>
        <authorList>
            <consortium name="The Broad Institute Genomics Platform"/>
            <consortium name="The Broad Institute Genome Sequencing Center for Infectious Disease"/>
            <person name="Wu L."/>
            <person name="Ma J."/>
        </authorList>
    </citation>
    <scope>NUCLEOTIDE SEQUENCE [LARGE SCALE GENOMIC DNA]</scope>
    <source>
        <strain evidence="4">IBRC-M 10908</strain>
    </source>
</reference>
<dbReference type="Proteomes" id="UP001595823">
    <property type="component" value="Unassembled WGS sequence"/>
</dbReference>
<feature type="compositionally biased region" description="Pro residues" evidence="1">
    <location>
        <begin position="36"/>
        <end position="71"/>
    </location>
</feature>
<feature type="transmembrane region" description="Helical" evidence="2">
    <location>
        <begin position="146"/>
        <end position="169"/>
    </location>
</feature>
<feature type="region of interest" description="Disordered" evidence="1">
    <location>
        <begin position="1"/>
        <end position="71"/>
    </location>
</feature>
<feature type="compositionally biased region" description="Polar residues" evidence="1">
    <location>
        <begin position="1"/>
        <end position="15"/>
    </location>
</feature>